<sequence>MAVSPRVLPLRKRRPSPSHTLADLNLINSLLSLSQEISALKPLQCLLIRKSLSIINKSKLLAILFEELLRDSVSNVFFTPSTLLCFEEMYIVLQRTKALIEDCSNGSKMLMLMQISHLACSFHELTLELSTVLDIFPVEEFDLSQDVEELVVLLRKQCSKSKPWVDLRDGSEEISSLQQEIQKQIDEKSNSEIVSLIGLVRYTKCVLFGSSTTEKPDYRRRKSMSEITVLVALMCPVSLELMRDAVVVASGQSYDRESINQWIESRHNALPFEMAGKNNKVNDVRAAFGATKMTVSFLVNKLSVSPSMETANAVIYELRALAKIDSDTRTCIAEAGAIPILSHLHLSLSNATSVPISDEISLHLRRYQSPSPAKSFTNFYSAQLTLRNKVSLTKTIASKLSPTQRKIFEDTCFGPWLKVQHPGGDAMLTHLFLQTMTSDLPETIQRRDEEIWFDFPPAYTCFGREEFCLITGLRFRHDDVYRALSWKRKQSLQQWEDLLPYTTINNEANTPLQRLTPTEAELATDWWQASKHFFDGTDDEQPPLREPSPHPKPSPDRPEYTPPQRESSPILSHHRASSPPSPHDRRPAKMPRLAKMPRRLSPYSPPPPPPPPPRDELGELRNEVNALREEVGTLRDDNGAWRVGVSTLRGEVAALREIVASLQNDVHTLRNEATVIVEEVSSNILEPDSHGVIYQIIEKSPYVPDMMDDCWLSYKLSANTIPADEVERKQLPEIIMDNTLWAKTAVDFYLHERSQGCYADIYKLNDDMHLLIERSWWGVLLGIEDNDYFDGGHIDAWVTRLLIVRKLKKNIKKTRYTIMPTSFHVVHLKNQRHESYVLANGQAKLYLAWWEVDKVFIPVLERTHWLLVELQLPSLKTIVYDITINYISLSDLRDIIKGWSSHLAKFLDAINYWTNSGNKKPKKFNVTVIRDETAPQKT</sequence>
<reference evidence="6" key="1">
    <citation type="submission" date="2019-09" db="EMBL/GenBank/DDBJ databases">
        <title>Draft genome information of white flower Hibiscus syriacus.</title>
        <authorList>
            <person name="Kim Y.-M."/>
        </authorList>
    </citation>
    <scope>NUCLEOTIDE SEQUENCE [LARGE SCALE GENOMIC DNA]</scope>
    <source>
        <strain evidence="6">YM2019G1</strain>
    </source>
</reference>
<feature type="region of interest" description="Disordered" evidence="4">
    <location>
        <begin position="533"/>
        <end position="618"/>
    </location>
</feature>
<keyword evidence="2" id="KW-0808">Transferase</keyword>
<dbReference type="PROSITE" id="PS51698">
    <property type="entry name" value="U_BOX"/>
    <property type="match status" value="1"/>
</dbReference>
<dbReference type="InterPro" id="IPR057623">
    <property type="entry name" value="PUB12-19-like_N"/>
</dbReference>
<keyword evidence="7" id="KW-1185">Reference proteome</keyword>
<dbReference type="AlphaFoldDB" id="A0A6A3BNT7"/>
<gene>
    <name evidence="6" type="ORF">F3Y22_tig00110015pilonHSYRG00036</name>
</gene>
<dbReference type="PANTHER" id="PTHR23315">
    <property type="entry name" value="U BOX DOMAIN-CONTAINING"/>
    <property type="match status" value="1"/>
</dbReference>
<protein>
    <recommendedName>
        <fullName evidence="5">U-box domain-containing protein</fullName>
    </recommendedName>
</protein>
<dbReference type="SMART" id="SM00504">
    <property type="entry name" value="Ubox"/>
    <property type="match status" value="1"/>
</dbReference>
<dbReference type="EMBL" id="VEPZ02000813">
    <property type="protein sequence ID" value="KAE8718273.1"/>
    <property type="molecule type" value="Genomic_DNA"/>
</dbReference>
<proteinExistence type="predicted"/>
<dbReference type="Pfam" id="PF04564">
    <property type="entry name" value="U-box"/>
    <property type="match status" value="1"/>
</dbReference>
<dbReference type="Gene3D" id="3.40.395.10">
    <property type="entry name" value="Adenoviral Proteinase, Chain A"/>
    <property type="match status" value="1"/>
</dbReference>
<organism evidence="6 7">
    <name type="scientific">Hibiscus syriacus</name>
    <name type="common">Rose of Sharon</name>
    <dbReference type="NCBI Taxonomy" id="106335"/>
    <lineage>
        <taxon>Eukaryota</taxon>
        <taxon>Viridiplantae</taxon>
        <taxon>Streptophyta</taxon>
        <taxon>Embryophyta</taxon>
        <taxon>Tracheophyta</taxon>
        <taxon>Spermatophyta</taxon>
        <taxon>Magnoliopsida</taxon>
        <taxon>eudicotyledons</taxon>
        <taxon>Gunneridae</taxon>
        <taxon>Pentapetalae</taxon>
        <taxon>rosids</taxon>
        <taxon>malvids</taxon>
        <taxon>Malvales</taxon>
        <taxon>Malvaceae</taxon>
        <taxon>Malvoideae</taxon>
        <taxon>Hibiscus</taxon>
    </lineage>
</organism>
<dbReference type="UniPathway" id="UPA00143"/>
<evidence type="ECO:0000256" key="2">
    <source>
        <dbReference type="ARBA" id="ARBA00022679"/>
    </source>
</evidence>
<dbReference type="GO" id="GO:0004842">
    <property type="term" value="F:ubiquitin-protein transferase activity"/>
    <property type="evidence" value="ECO:0007669"/>
    <property type="project" value="InterPro"/>
</dbReference>
<dbReference type="Gene3D" id="3.30.40.10">
    <property type="entry name" value="Zinc/RING finger domain, C3HC4 (zinc finger)"/>
    <property type="match status" value="1"/>
</dbReference>
<evidence type="ECO:0000259" key="5">
    <source>
        <dbReference type="PROSITE" id="PS51698"/>
    </source>
</evidence>
<evidence type="ECO:0000256" key="3">
    <source>
        <dbReference type="ARBA" id="ARBA00022786"/>
    </source>
</evidence>
<dbReference type="SUPFAM" id="SSF57850">
    <property type="entry name" value="RING/U-box"/>
    <property type="match status" value="1"/>
</dbReference>
<feature type="compositionally biased region" description="Basic and acidic residues" evidence="4">
    <location>
        <begin position="547"/>
        <end position="559"/>
    </location>
</feature>
<evidence type="ECO:0000313" key="6">
    <source>
        <dbReference type="EMBL" id="KAE8718273.1"/>
    </source>
</evidence>
<dbReference type="Proteomes" id="UP000436088">
    <property type="component" value="Unassembled WGS sequence"/>
</dbReference>
<keyword evidence="3" id="KW-0833">Ubl conjugation pathway</keyword>
<feature type="compositionally biased region" description="Pro residues" evidence="4">
    <location>
        <begin position="603"/>
        <end position="612"/>
    </location>
</feature>
<dbReference type="Gene3D" id="1.20.5.170">
    <property type="match status" value="1"/>
</dbReference>
<comment type="pathway">
    <text evidence="1">Protein modification; protein ubiquitination.</text>
</comment>
<dbReference type="Pfam" id="PF25368">
    <property type="entry name" value="PUB10_N"/>
    <property type="match status" value="1"/>
</dbReference>
<dbReference type="GO" id="GO:0016567">
    <property type="term" value="P:protein ubiquitination"/>
    <property type="evidence" value="ECO:0007669"/>
    <property type="project" value="UniProtKB-UniPathway"/>
</dbReference>
<dbReference type="InterPro" id="IPR013083">
    <property type="entry name" value="Znf_RING/FYVE/PHD"/>
</dbReference>
<evidence type="ECO:0000256" key="4">
    <source>
        <dbReference type="SAM" id="MobiDB-lite"/>
    </source>
</evidence>
<name>A0A6A3BNT7_HIBSY</name>
<evidence type="ECO:0000313" key="7">
    <source>
        <dbReference type="Proteomes" id="UP000436088"/>
    </source>
</evidence>
<evidence type="ECO:0000256" key="1">
    <source>
        <dbReference type="ARBA" id="ARBA00004906"/>
    </source>
</evidence>
<dbReference type="InterPro" id="IPR003613">
    <property type="entry name" value="Ubox_domain"/>
</dbReference>
<comment type="caution">
    <text evidence="6">The sequence shown here is derived from an EMBL/GenBank/DDBJ whole genome shotgun (WGS) entry which is preliminary data.</text>
</comment>
<feature type="domain" description="U-box" evidence="5">
    <location>
        <begin position="228"/>
        <end position="314"/>
    </location>
</feature>
<accession>A0A6A3BNT7</accession>
<dbReference type="PANTHER" id="PTHR23315:SF63">
    <property type="entry name" value="U-BOX DOMAIN-CONTAINING PROTEIN 16"/>
    <property type="match status" value="1"/>
</dbReference>